<protein>
    <recommendedName>
        <fullName evidence="3">Reverse transcriptase domain-containing protein</fullName>
    </recommendedName>
</protein>
<reference evidence="1" key="1">
    <citation type="submission" date="2023-06" db="EMBL/GenBank/DDBJ databases">
        <title>Male Hemibagrus guttatus genome.</title>
        <authorList>
            <person name="Bian C."/>
        </authorList>
    </citation>
    <scope>NUCLEOTIDE SEQUENCE</scope>
    <source>
        <strain evidence="1">Male_cb2023</strain>
        <tissue evidence="1">Muscle</tissue>
    </source>
</reference>
<comment type="caution">
    <text evidence="1">The sequence shown here is derived from an EMBL/GenBank/DDBJ whole genome shotgun (WGS) entry which is preliminary data.</text>
</comment>
<accession>A0AAE0UJD0</accession>
<evidence type="ECO:0008006" key="3">
    <source>
        <dbReference type="Google" id="ProtNLM"/>
    </source>
</evidence>
<proteinExistence type="predicted"/>
<evidence type="ECO:0000313" key="2">
    <source>
        <dbReference type="Proteomes" id="UP001274896"/>
    </source>
</evidence>
<dbReference type="AlphaFoldDB" id="A0AAE0UJD0"/>
<evidence type="ECO:0000313" key="1">
    <source>
        <dbReference type="EMBL" id="KAK3509114.1"/>
    </source>
</evidence>
<organism evidence="1 2">
    <name type="scientific">Hemibagrus guttatus</name>
    <dbReference type="NCBI Taxonomy" id="175788"/>
    <lineage>
        <taxon>Eukaryota</taxon>
        <taxon>Metazoa</taxon>
        <taxon>Chordata</taxon>
        <taxon>Craniata</taxon>
        <taxon>Vertebrata</taxon>
        <taxon>Euteleostomi</taxon>
        <taxon>Actinopterygii</taxon>
        <taxon>Neopterygii</taxon>
        <taxon>Teleostei</taxon>
        <taxon>Ostariophysi</taxon>
        <taxon>Siluriformes</taxon>
        <taxon>Bagridae</taxon>
        <taxon>Hemibagrus</taxon>
    </lineage>
</organism>
<name>A0AAE0UJD0_9TELE</name>
<keyword evidence="2" id="KW-1185">Reference proteome</keyword>
<dbReference type="EMBL" id="JAUCMX010000027">
    <property type="protein sequence ID" value="KAK3509114.1"/>
    <property type="molecule type" value="Genomic_DNA"/>
</dbReference>
<gene>
    <name evidence="1" type="ORF">QTP70_020225</name>
</gene>
<sequence>MFCTCEASYYNQQALKNKIFLFERLMLPHLKSITDPLLNPLQFAYRANKSVDHAINMALHFILQHLDSPGTYAGILFVEFSSAFNTIIPALLPDKLSQCA</sequence>
<dbReference type="Proteomes" id="UP001274896">
    <property type="component" value="Unassembled WGS sequence"/>
</dbReference>